<dbReference type="Proteomes" id="UP000013827">
    <property type="component" value="Unassembled WGS sequence"/>
</dbReference>
<dbReference type="PaxDb" id="2903-EOD17820"/>
<dbReference type="AlphaFoldDB" id="A0A0D3J2T5"/>
<dbReference type="EnsemblProtists" id="EOD17820">
    <property type="protein sequence ID" value="EOD17820"/>
    <property type="gene ID" value="EMIHUDRAFT_209805"/>
</dbReference>
<feature type="signal peptide" evidence="1">
    <location>
        <begin position="1"/>
        <end position="19"/>
    </location>
</feature>
<evidence type="ECO:0000256" key="1">
    <source>
        <dbReference type="SAM" id="SignalP"/>
    </source>
</evidence>
<name>A0A0D3J2T5_EMIH1</name>
<dbReference type="GeneID" id="17263849"/>
<reference evidence="3" key="1">
    <citation type="journal article" date="2013" name="Nature">
        <title>Pan genome of the phytoplankton Emiliania underpins its global distribution.</title>
        <authorList>
            <person name="Read B.A."/>
            <person name="Kegel J."/>
            <person name="Klute M.J."/>
            <person name="Kuo A."/>
            <person name="Lefebvre S.C."/>
            <person name="Maumus F."/>
            <person name="Mayer C."/>
            <person name="Miller J."/>
            <person name="Monier A."/>
            <person name="Salamov A."/>
            <person name="Young J."/>
            <person name="Aguilar M."/>
            <person name="Claverie J.M."/>
            <person name="Frickenhaus S."/>
            <person name="Gonzalez K."/>
            <person name="Herman E.K."/>
            <person name="Lin Y.C."/>
            <person name="Napier J."/>
            <person name="Ogata H."/>
            <person name="Sarno A.F."/>
            <person name="Shmutz J."/>
            <person name="Schroeder D."/>
            <person name="de Vargas C."/>
            <person name="Verret F."/>
            <person name="von Dassow P."/>
            <person name="Valentin K."/>
            <person name="Van de Peer Y."/>
            <person name="Wheeler G."/>
            <person name="Dacks J.B."/>
            <person name="Delwiche C.F."/>
            <person name="Dyhrman S.T."/>
            <person name="Glockner G."/>
            <person name="John U."/>
            <person name="Richards T."/>
            <person name="Worden A.Z."/>
            <person name="Zhang X."/>
            <person name="Grigoriev I.V."/>
            <person name="Allen A.E."/>
            <person name="Bidle K."/>
            <person name="Borodovsky M."/>
            <person name="Bowler C."/>
            <person name="Brownlee C."/>
            <person name="Cock J.M."/>
            <person name="Elias M."/>
            <person name="Gladyshev V.N."/>
            <person name="Groth M."/>
            <person name="Guda C."/>
            <person name="Hadaegh A."/>
            <person name="Iglesias-Rodriguez M.D."/>
            <person name="Jenkins J."/>
            <person name="Jones B.M."/>
            <person name="Lawson T."/>
            <person name="Leese F."/>
            <person name="Lindquist E."/>
            <person name="Lobanov A."/>
            <person name="Lomsadze A."/>
            <person name="Malik S.B."/>
            <person name="Marsh M.E."/>
            <person name="Mackinder L."/>
            <person name="Mock T."/>
            <person name="Mueller-Roeber B."/>
            <person name="Pagarete A."/>
            <person name="Parker M."/>
            <person name="Probert I."/>
            <person name="Quesneville H."/>
            <person name="Raines C."/>
            <person name="Rensing S.A."/>
            <person name="Riano-Pachon D.M."/>
            <person name="Richier S."/>
            <person name="Rokitta S."/>
            <person name="Shiraiwa Y."/>
            <person name="Soanes D.M."/>
            <person name="van der Giezen M."/>
            <person name="Wahlund T.M."/>
            <person name="Williams B."/>
            <person name="Wilson W."/>
            <person name="Wolfe G."/>
            <person name="Wurch L.L."/>
        </authorList>
    </citation>
    <scope>NUCLEOTIDE SEQUENCE</scope>
</reference>
<dbReference type="HOGENOM" id="CLU_759594_0_0_1"/>
<evidence type="ECO:0008006" key="4">
    <source>
        <dbReference type="Google" id="ProtNLM"/>
    </source>
</evidence>
<proteinExistence type="predicted"/>
<sequence>MHMHMRVVLQRLFSPRAIAIAMCSAAARFDAPAVLAQAADDRSAPAAEVIRALKEIECAPPPAATAEDLSGRWELVFSTAAAKLPLIDGYMPNREVLEWDLAARRLKLEIETLPLLPKVRVVGEELTFDAASQTLTYSVKQKPPSQWRVLHVDRANGLLAARSSGSRRCGERLFTRLPVSRYAPPASLAPLQRGKEPIPLGVLKAARVEARGEVHRDGDWHRSVHDTHPNLLDVSCAGHITGADGVEEIGVSLPEADLEAAWVCTLPASAEGATAQHGRFLCREYQACSSPWLFSEIFLVRCSAGFDAAALALDQGGQGEVAGVEWRDASEVAAAWASGDAGFVPRTAVYGAILSEAIAGLDGSD</sequence>
<keyword evidence="3" id="KW-1185">Reference proteome</keyword>
<evidence type="ECO:0000313" key="2">
    <source>
        <dbReference type="EnsemblProtists" id="EOD17820"/>
    </source>
</evidence>
<feature type="chain" id="PRO_5044195496" description="Plastid lipid-associated protein/fibrillin conserved domain-containing protein" evidence="1">
    <location>
        <begin position="20"/>
        <end position="365"/>
    </location>
</feature>
<dbReference type="KEGG" id="ehx:EMIHUDRAFT_209805"/>
<accession>A0A0D3J2T5</accession>
<organism evidence="2 3">
    <name type="scientific">Emiliania huxleyi (strain CCMP1516)</name>
    <dbReference type="NCBI Taxonomy" id="280463"/>
    <lineage>
        <taxon>Eukaryota</taxon>
        <taxon>Haptista</taxon>
        <taxon>Haptophyta</taxon>
        <taxon>Prymnesiophyceae</taxon>
        <taxon>Isochrysidales</taxon>
        <taxon>Noelaerhabdaceae</taxon>
        <taxon>Emiliania</taxon>
    </lineage>
</organism>
<reference evidence="2" key="2">
    <citation type="submission" date="2024-10" db="UniProtKB">
        <authorList>
            <consortium name="EnsemblProtists"/>
        </authorList>
    </citation>
    <scope>IDENTIFICATION</scope>
</reference>
<keyword evidence="1" id="KW-0732">Signal</keyword>
<evidence type="ECO:0000313" key="3">
    <source>
        <dbReference type="Proteomes" id="UP000013827"/>
    </source>
</evidence>
<protein>
    <recommendedName>
        <fullName evidence="4">Plastid lipid-associated protein/fibrillin conserved domain-containing protein</fullName>
    </recommendedName>
</protein>
<dbReference type="RefSeq" id="XP_005770249.1">
    <property type="nucleotide sequence ID" value="XM_005770192.1"/>
</dbReference>